<accession>A0ABN9TXU7</accession>
<dbReference type="Proteomes" id="UP001189429">
    <property type="component" value="Unassembled WGS sequence"/>
</dbReference>
<protein>
    <submittedName>
        <fullName evidence="1">Uncharacterized protein</fullName>
    </submittedName>
</protein>
<dbReference type="EMBL" id="CAUYUJ010015209">
    <property type="protein sequence ID" value="CAK0851152.1"/>
    <property type="molecule type" value="Genomic_DNA"/>
</dbReference>
<proteinExistence type="predicted"/>
<evidence type="ECO:0000313" key="2">
    <source>
        <dbReference type="Proteomes" id="UP001189429"/>
    </source>
</evidence>
<name>A0ABN9TXU7_9DINO</name>
<organism evidence="1 2">
    <name type="scientific">Prorocentrum cordatum</name>
    <dbReference type="NCBI Taxonomy" id="2364126"/>
    <lineage>
        <taxon>Eukaryota</taxon>
        <taxon>Sar</taxon>
        <taxon>Alveolata</taxon>
        <taxon>Dinophyceae</taxon>
        <taxon>Prorocentrales</taxon>
        <taxon>Prorocentraceae</taxon>
        <taxon>Prorocentrum</taxon>
    </lineage>
</organism>
<comment type="caution">
    <text evidence="1">The sequence shown here is derived from an EMBL/GenBank/DDBJ whole genome shotgun (WGS) entry which is preliminary data.</text>
</comment>
<sequence>MLPKVSVDVQQLGGLAVELGLDPSLQAQLESAAKVFGRLHELPQAKPPAAQVLAGEAAKDDMEIDIDLMESAEPREALEAAGLMQPDDATDADMRVAYKRVLDSFT</sequence>
<reference evidence="1" key="1">
    <citation type="submission" date="2023-10" db="EMBL/GenBank/DDBJ databases">
        <authorList>
            <person name="Chen Y."/>
            <person name="Shah S."/>
            <person name="Dougan E. K."/>
            <person name="Thang M."/>
            <person name="Chan C."/>
        </authorList>
    </citation>
    <scope>NUCLEOTIDE SEQUENCE [LARGE SCALE GENOMIC DNA]</scope>
</reference>
<gene>
    <name evidence="1" type="ORF">PCOR1329_LOCUS43346</name>
</gene>
<keyword evidence="2" id="KW-1185">Reference proteome</keyword>
<evidence type="ECO:0000313" key="1">
    <source>
        <dbReference type="EMBL" id="CAK0851152.1"/>
    </source>
</evidence>
<feature type="non-terminal residue" evidence="1">
    <location>
        <position position="106"/>
    </location>
</feature>